<evidence type="ECO:0000313" key="2">
    <source>
        <dbReference type="Proteomes" id="UP000069773"/>
    </source>
</evidence>
<proteinExistence type="predicted"/>
<evidence type="ECO:0000313" key="1">
    <source>
        <dbReference type="EMBL" id="GAT12957.1"/>
    </source>
</evidence>
<dbReference type="Proteomes" id="UP000069773">
    <property type="component" value="Unassembled WGS sequence"/>
</dbReference>
<evidence type="ECO:0008006" key="3">
    <source>
        <dbReference type="Google" id="ProtNLM"/>
    </source>
</evidence>
<reference evidence="1 2" key="1">
    <citation type="journal article" date="2016" name="Genome Announc.">
        <title>Draft Genome Sequences of Five Rapidly Growing Mycobacterium Species, M. thermoresistibile, M. fortuitum subsp. acetamidolyticum, M. canariasense, M. brisbanense, and M. novocastrense.</title>
        <authorList>
            <person name="Katahira K."/>
            <person name="Ogura Y."/>
            <person name="Gotoh Y."/>
            <person name="Hayashi T."/>
        </authorList>
    </citation>
    <scope>NUCLEOTIDE SEQUENCE [LARGE SCALE GENOMIC DNA]</scope>
    <source>
        <strain evidence="1 2">JCM18114</strain>
    </source>
</reference>
<sequence length="123" mass="13016">MLILPLPGWLNPPNECGRMRDVSADTSSTAAWSGGSGETGAAVVAFGGVPLRRNRDGSWSEPRYPAVCANGHELGPYRVTIGVCHCRCGILHRTAQCNECGATYYLPRPGDGCESTALDGRHG</sequence>
<dbReference type="EMBL" id="BCTA01000105">
    <property type="protein sequence ID" value="GAT12957.1"/>
    <property type="molecule type" value="Genomic_DNA"/>
</dbReference>
<protein>
    <recommendedName>
        <fullName evidence="3">Laminin EGF-like domain-containing protein</fullName>
    </recommendedName>
</protein>
<keyword evidence="2" id="KW-1185">Reference proteome</keyword>
<organism evidence="1 2">
    <name type="scientific">Mycolicibacterium novocastrense</name>
    <name type="common">Mycobacterium novocastrense</name>
    <dbReference type="NCBI Taxonomy" id="59813"/>
    <lineage>
        <taxon>Bacteria</taxon>
        <taxon>Bacillati</taxon>
        <taxon>Actinomycetota</taxon>
        <taxon>Actinomycetes</taxon>
        <taxon>Mycobacteriales</taxon>
        <taxon>Mycobacteriaceae</taxon>
        <taxon>Mycolicibacterium</taxon>
    </lineage>
</organism>
<name>A0ABQ0KUI9_MYCNV</name>
<comment type="caution">
    <text evidence="1">The sequence shown here is derived from an EMBL/GenBank/DDBJ whole genome shotgun (WGS) entry which is preliminary data.</text>
</comment>
<accession>A0ABQ0KUI9</accession>
<gene>
    <name evidence="1" type="ORF">RMCN_6090</name>
</gene>